<proteinExistence type="predicted"/>
<dbReference type="GO" id="GO:0008854">
    <property type="term" value="F:exodeoxyribonuclease V activity"/>
    <property type="evidence" value="ECO:0007669"/>
    <property type="project" value="UniProtKB-EC"/>
</dbReference>
<gene>
    <name evidence="5" type="ORF">VSVS05_01880</name>
</gene>
<keyword evidence="5" id="KW-0378">Hydrolase</keyword>
<keyword evidence="2" id="KW-0067">ATP-binding</keyword>
<dbReference type="CDD" id="cd18809">
    <property type="entry name" value="SF1_C_RecD"/>
    <property type="match status" value="1"/>
</dbReference>
<accession>A0A1C7FA75</accession>
<organism evidence="5 6">
    <name type="scientific">Vibrio scophthalmi</name>
    <dbReference type="NCBI Taxonomy" id="45658"/>
    <lineage>
        <taxon>Bacteria</taxon>
        <taxon>Pseudomonadati</taxon>
        <taxon>Pseudomonadota</taxon>
        <taxon>Gammaproteobacteria</taxon>
        <taxon>Vibrionales</taxon>
        <taxon>Vibrionaceae</taxon>
        <taxon>Vibrio</taxon>
    </lineage>
</organism>
<dbReference type="EMBL" id="CP016414">
    <property type="protein sequence ID" value="ANU37005.1"/>
    <property type="molecule type" value="Genomic_DNA"/>
</dbReference>
<dbReference type="Gene3D" id="3.40.50.300">
    <property type="entry name" value="P-loop containing nucleotide triphosphate hydrolases"/>
    <property type="match status" value="2"/>
</dbReference>
<dbReference type="InterPro" id="IPR050534">
    <property type="entry name" value="Coronavir_polyprotein_1ab"/>
</dbReference>
<dbReference type="RefSeq" id="WP_065545548.1">
    <property type="nucleotide sequence ID" value="NZ_CP016414.1"/>
</dbReference>
<dbReference type="InterPro" id="IPR029493">
    <property type="entry name" value="RecD2-like_HHH"/>
</dbReference>
<dbReference type="GO" id="GO:0005524">
    <property type="term" value="F:ATP binding"/>
    <property type="evidence" value="ECO:0007669"/>
    <property type="project" value="UniProtKB-KW"/>
</dbReference>
<dbReference type="SUPFAM" id="SSF52540">
    <property type="entry name" value="P-loop containing nucleoside triphosphate hydrolases"/>
    <property type="match status" value="2"/>
</dbReference>
<dbReference type="CDD" id="cd17933">
    <property type="entry name" value="DEXSc_RecD-like"/>
    <property type="match status" value="1"/>
</dbReference>
<feature type="domain" description="UvrD-like helicase C-terminal" evidence="3">
    <location>
        <begin position="645"/>
        <end position="687"/>
    </location>
</feature>
<dbReference type="Pfam" id="PF14490">
    <property type="entry name" value="HHH_RecD2"/>
    <property type="match status" value="1"/>
</dbReference>
<sequence>MKSINQLWTMRVIAIWFSNTNLVFTAERVEGHDADPDTGHKDKLYVVKAPKDSNSIPLSKGQLWKVTGDYEGAPENLNFRSGKIRKRYTIRAVNMRCLMPNTGEEFKRYVSESPDFKGIGAQKAEVIWSKLGQDVFRYAYENDLSKFDFLTPKIAKLFVKCCKQYSTLEHAEWLRECGFKTSTINKIVTFHGIDSIKAIKANPYAAISLGMSFNEIDALAQNPKTFNITSQCDERRLVAALEYVVQKELEKGHTVSDEKILYKSLRSLLKNQSLAFESLRLVNKASQVRKSEFGFHAIAPLIMEHFIAVELLHLKSQASSWSSEMERTFNLAQKDLPFELTAKQKEAVKTGMSSGVFILTGGAGTGKTTVLRVLFKALNQNGYKVYPMALAGRAAECIRSATGYLSQTIHGALMKGDMKAGDKSVVVIDEASMVDISLLFRLLRKIPENTRIIFVGDPYQLPPIGYGLALHDFIKAKCLPTVELDIVKRSSEDSGIPEYTKLIRHGLTPADLTMGNVTFYNTPRRLFSKKAVELMAEACGNATVVAGSNTRVTEINRATQFSINPHGAPILESEEGDFVGDCKITLRKGDPVVFNKNFWDEGVQNGTMGVLDSVSRVNDIFGEVTLLDGSKVAITEPLLQSLSASYCITVHKAQGSQFDRVVVVVDSSRIVDRSWIYTALTRAKNKVDIISTEEIFTEAIKAHPTFQKRRTFLWYLLNNPDFKTMT</sequence>
<dbReference type="Pfam" id="PF13604">
    <property type="entry name" value="AAA_30"/>
    <property type="match status" value="1"/>
</dbReference>
<dbReference type="Proteomes" id="UP000092528">
    <property type="component" value="Chromosome 1"/>
</dbReference>
<protein>
    <submittedName>
        <fullName evidence="5">Exodeoxyribonuclease V</fullName>
        <ecNumber evidence="5">3.1.11.5</ecNumber>
    </submittedName>
</protein>
<feature type="domain" description="ATP-dependent RecD2 DNA helicase-like helix-hairpin-helix" evidence="4">
    <location>
        <begin position="166"/>
        <end position="255"/>
    </location>
</feature>
<dbReference type="EC" id="3.1.11.5" evidence="5"/>
<evidence type="ECO:0000313" key="6">
    <source>
        <dbReference type="Proteomes" id="UP000092528"/>
    </source>
</evidence>
<dbReference type="PANTHER" id="PTHR43788">
    <property type="entry name" value="DNA2/NAM7 HELICASE FAMILY MEMBER"/>
    <property type="match status" value="1"/>
</dbReference>
<evidence type="ECO:0000259" key="4">
    <source>
        <dbReference type="Pfam" id="PF14490"/>
    </source>
</evidence>
<dbReference type="Pfam" id="PF13538">
    <property type="entry name" value="UvrD_C_2"/>
    <property type="match status" value="1"/>
</dbReference>
<reference evidence="5 6" key="1">
    <citation type="submission" date="2016-07" db="EMBL/GenBank/DDBJ databases">
        <title>Genome sequencing of Vibrio scophthalmi strain VS-05, an isolated from Paralichthys olivaceus.</title>
        <authorList>
            <person name="Han H.-J."/>
        </authorList>
    </citation>
    <scope>NUCLEOTIDE SEQUENCE [LARGE SCALE GENOMIC DNA]</scope>
    <source>
        <strain evidence="5 6">VS-05</strain>
    </source>
</reference>
<evidence type="ECO:0000313" key="5">
    <source>
        <dbReference type="EMBL" id="ANU37005.1"/>
    </source>
</evidence>
<dbReference type="InterPro" id="IPR027417">
    <property type="entry name" value="P-loop_NTPase"/>
</dbReference>
<dbReference type="AlphaFoldDB" id="A0A1C7FA75"/>
<evidence type="ECO:0000256" key="2">
    <source>
        <dbReference type="ARBA" id="ARBA00022840"/>
    </source>
</evidence>
<keyword evidence="6" id="KW-1185">Reference proteome</keyword>
<evidence type="ECO:0000259" key="3">
    <source>
        <dbReference type="Pfam" id="PF13538"/>
    </source>
</evidence>
<keyword evidence="1" id="KW-0547">Nucleotide-binding</keyword>
<name>A0A1C7FA75_9VIBR</name>
<dbReference type="Gene3D" id="2.30.30.940">
    <property type="match status" value="1"/>
</dbReference>
<dbReference type="PANTHER" id="PTHR43788:SF6">
    <property type="entry name" value="DNA HELICASE B"/>
    <property type="match status" value="1"/>
</dbReference>
<evidence type="ECO:0000256" key="1">
    <source>
        <dbReference type="ARBA" id="ARBA00022741"/>
    </source>
</evidence>
<dbReference type="InterPro" id="IPR027785">
    <property type="entry name" value="UvrD-like_helicase_C"/>
</dbReference>
<dbReference type="GO" id="GO:0003678">
    <property type="term" value="F:DNA helicase activity"/>
    <property type="evidence" value="ECO:0007669"/>
    <property type="project" value="UniProtKB-ARBA"/>
</dbReference>
<dbReference type="Gene3D" id="1.10.10.2220">
    <property type="match status" value="1"/>
</dbReference>